<sequence>MLRFSVRSAPRADAVSTTHVIPLLIALAMVVVTSDAMADSSSIGVSLTSDRDQQNLGEPQSTQFEVSASHTFDTGVILGASAQYSNEAFSDSATANLEATVGYRLRFNDFLSVIGSVGIGDRLQVSGDGGDIAYYVLRAAADLKLSEKVTWNAVAFRYRDAFESSDDYLTPQLATGVTFKMDDHNSISSKVQYNWKDWHPDTVGFALGYSRSF</sequence>
<dbReference type="SUPFAM" id="SSF56925">
    <property type="entry name" value="OMPA-like"/>
    <property type="match status" value="1"/>
</dbReference>
<evidence type="ECO:0000313" key="4">
    <source>
        <dbReference type="Proteomes" id="UP000188388"/>
    </source>
</evidence>
<keyword evidence="4" id="KW-1185">Reference proteome</keyword>
<organism evidence="3 4">
    <name type="scientific">Mesorhizobium prunaredense</name>
    <dbReference type="NCBI Taxonomy" id="1631249"/>
    <lineage>
        <taxon>Bacteria</taxon>
        <taxon>Pseudomonadati</taxon>
        <taxon>Pseudomonadota</taxon>
        <taxon>Alphaproteobacteria</taxon>
        <taxon>Hyphomicrobiales</taxon>
        <taxon>Phyllobacteriaceae</taxon>
        <taxon>Mesorhizobium</taxon>
    </lineage>
</organism>
<gene>
    <name evidence="3" type="ORF">BQ8794_220043</name>
</gene>
<dbReference type="EMBL" id="FTPD01000015">
    <property type="protein sequence ID" value="SIT55479.1"/>
    <property type="molecule type" value="Genomic_DNA"/>
</dbReference>
<dbReference type="Proteomes" id="UP000188388">
    <property type="component" value="Unassembled WGS sequence"/>
</dbReference>
<keyword evidence="1" id="KW-0732">Signal</keyword>
<dbReference type="STRING" id="1631249.BQ8794_220043"/>
<dbReference type="InterPro" id="IPR011250">
    <property type="entry name" value="OMP/PagP_B-barrel"/>
</dbReference>
<evidence type="ECO:0000256" key="1">
    <source>
        <dbReference type="ARBA" id="ARBA00022729"/>
    </source>
</evidence>
<accession>A0A1R3V8A0</accession>
<reference evidence="4" key="1">
    <citation type="submission" date="2017-01" db="EMBL/GenBank/DDBJ databases">
        <authorList>
            <person name="Brunel B."/>
        </authorList>
    </citation>
    <scope>NUCLEOTIDE SEQUENCE [LARGE SCALE GENOMIC DNA]</scope>
</reference>
<evidence type="ECO:0000259" key="2">
    <source>
        <dbReference type="Pfam" id="PF13505"/>
    </source>
</evidence>
<protein>
    <recommendedName>
        <fullName evidence="2">Outer membrane protein beta-barrel domain-containing protein</fullName>
    </recommendedName>
</protein>
<feature type="domain" description="Outer membrane protein beta-barrel" evidence="2">
    <location>
        <begin position="25"/>
        <end position="209"/>
    </location>
</feature>
<name>A0A1R3V8A0_9HYPH</name>
<dbReference type="AlphaFoldDB" id="A0A1R3V8A0"/>
<dbReference type="InterPro" id="IPR027385">
    <property type="entry name" value="Beta-barrel_OMP"/>
</dbReference>
<proteinExistence type="predicted"/>
<dbReference type="Pfam" id="PF13505">
    <property type="entry name" value="OMP_b-brl"/>
    <property type="match status" value="1"/>
</dbReference>
<evidence type="ECO:0000313" key="3">
    <source>
        <dbReference type="EMBL" id="SIT55479.1"/>
    </source>
</evidence>